<protein>
    <submittedName>
        <fullName evidence="3">Uncharacterized protein</fullName>
    </submittedName>
</protein>
<evidence type="ECO:0000256" key="1">
    <source>
        <dbReference type="SAM" id="Coils"/>
    </source>
</evidence>
<proteinExistence type="predicted"/>
<gene>
    <name evidence="3" type="ORF">SAMN06265367_10220</name>
</gene>
<feature type="coiled-coil region" evidence="1">
    <location>
        <begin position="52"/>
        <end position="79"/>
    </location>
</feature>
<comment type="caution">
    <text evidence="3">The sequence shown here is derived from an EMBL/GenBank/DDBJ whole genome shotgun (WGS) entry which is preliminary data.</text>
</comment>
<name>A0ABY1NJN8_9BACT</name>
<keyword evidence="1" id="KW-0175">Coiled coil</keyword>
<dbReference type="Pfam" id="PF19578">
    <property type="entry name" value="DUF6090"/>
    <property type="match status" value="1"/>
</dbReference>
<dbReference type="InterPro" id="IPR045749">
    <property type="entry name" value="DUF6090"/>
</dbReference>
<organism evidence="3 4">
    <name type="scientific">Algoriphagus winogradskyi</name>
    <dbReference type="NCBI Taxonomy" id="237017"/>
    <lineage>
        <taxon>Bacteria</taxon>
        <taxon>Pseudomonadati</taxon>
        <taxon>Bacteroidota</taxon>
        <taxon>Cytophagia</taxon>
        <taxon>Cytophagales</taxon>
        <taxon>Cyclobacteriaceae</taxon>
        <taxon>Algoriphagus</taxon>
    </lineage>
</organism>
<keyword evidence="2" id="KW-1133">Transmembrane helix</keyword>
<feature type="transmembrane region" description="Helical" evidence="2">
    <location>
        <begin position="21"/>
        <end position="40"/>
    </location>
</feature>
<sequence length="247" mass="28879">MISFFRKIRQKLLCQNQVTRYLVYALGEILLVVIGILVALQVNNWNEDRKLEKISDQSLQSLEEEIKEARSTLANIISVNKRILNDSDLFIDGIMTKDSLEKDPGKIFGLTTYAFATLNFTITEQELSSERTILGRKNLHEKSRISFQDYLRMVDFEIIIKNFWNNKVGPFFIEAKMMVVYNRFLKERPISFEDIEKILNEEKFLNLVAATNSFNLRFLVLLENLDKDLEEALALMKQEEDDLNSKH</sequence>
<evidence type="ECO:0000313" key="3">
    <source>
        <dbReference type="EMBL" id="SMP11396.1"/>
    </source>
</evidence>
<evidence type="ECO:0000313" key="4">
    <source>
        <dbReference type="Proteomes" id="UP001157915"/>
    </source>
</evidence>
<keyword evidence="2" id="KW-0472">Membrane</keyword>
<accession>A0ABY1NJN8</accession>
<evidence type="ECO:0000256" key="2">
    <source>
        <dbReference type="SAM" id="Phobius"/>
    </source>
</evidence>
<dbReference type="EMBL" id="FXUA01000002">
    <property type="protein sequence ID" value="SMP11396.1"/>
    <property type="molecule type" value="Genomic_DNA"/>
</dbReference>
<dbReference type="Proteomes" id="UP001157915">
    <property type="component" value="Unassembled WGS sequence"/>
</dbReference>
<feature type="coiled-coil region" evidence="1">
    <location>
        <begin position="219"/>
        <end position="246"/>
    </location>
</feature>
<keyword evidence="2" id="KW-0812">Transmembrane</keyword>
<dbReference type="RefSeq" id="WP_283411837.1">
    <property type="nucleotide sequence ID" value="NZ_FXUA01000002.1"/>
</dbReference>
<keyword evidence="4" id="KW-1185">Reference proteome</keyword>
<reference evidence="3 4" key="1">
    <citation type="submission" date="2017-05" db="EMBL/GenBank/DDBJ databases">
        <authorList>
            <person name="Varghese N."/>
            <person name="Submissions S."/>
        </authorList>
    </citation>
    <scope>NUCLEOTIDE SEQUENCE [LARGE SCALE GENOMIC DNA]</scope>
    <source>
        <strain evidence="3 4">DSM 15360</strain>
    </source>
</reference>